<sequence>MLVRACSSASLTSPSILSLPTIPLQTETSELILITTRTDSSGLNRRFLSLITRLKLKPRMPAIGIRFAISLLSQENTEPLFSSFSPPAAGPVLEANLSRWPHRRRSHAGATPPQAVSGEPEPRRLNLRARSRASMR</sequence>
<evidence type="ECO:0000313" key="3">
    <source>
        <dbReference type="EnsemblPlants" id="PNT61053"/>
    </source>
</evidence>
<proteinExistence type="predicted"/>
<gene>
    <name evidence="2" type="ORF">BRADI_5g09705v3</name>
</gene>
<reference evidence="2 3" key="1">
    <citation type="journal article" date="2010" name="Nature">
        <title>Genome sequencing and analysis of the model grass Brachypodium distachyon.</title>
        <authorList>
            <consortium name="International Brachypodium Initiative"/>
        </authorList>
    </citation>
    <scope>NUCLEOTIDE SEQUENCE [LARGE SCALE GENOMIC DNA]</scope>
    <source>
        <strain evidence="2 3">Bd21</strain>
    </source>
</reference>
<protein>
    <submittedName>
        <fullName evidence="2 3">Uncharacterized protein</fullName>
    </submittedName>
</protein>
<keyword evidence="4" id="KW-1185">Reference proteome</keyword>
<feature type="compositionally biased region" description="Basic residues" evidence="1">
    <location>
        <begin position="125"/>
        <end position="136"/>
    </location>
</feature>
<dbReference type="EnsemblPlants" id="PNT61053">
    <property type="protein sequence ID" value="PNT61053"/>
    <property type="gene ID" value="BRADI_5g09705v3"/>
</dbReference>
<reference evidence="3" key="3">
    <citation type="submission" date="2018-08" db="UniProtKB">
        <authorList>
            <consortium name="EnsemblPlants"/>
        </authorList>
    </citation>
    <scope>IDENTIFICATION</scope>
    <source>
        <strain evidence="3">cv. Bd21</strain>
    </source>
</reference>
<name>A0A2K2CG96_BRADI</name>
<feature type="region of interest" description="Disordered" evidence="1">
    <location>
        <begin position="95"/>
        <end position="136"/>
    </location>
</feature>
<dbReference type="Gramene" id="PNT61053">
    <property type="protein sequence ID" value="PNT61053"/>
    <property type="gene ID" value="BRADI_5g09705v3"/>
</dbReference>
<evidence type="ECO:0000256" key="1">
    <source>
        <dbReference type="SAM" id="MobiDB-lite"/>
    </source>
</evidence>
<evidence type="ECO:0000313" key="2">
    <source>
        <dbReference type="EMBL" id="PNT61053.1"/>
    </source>
</evidence>
<dbReference type="AlphaFoldDB" id="A0A2K2CG96"/>
<evidence type="ECO:0000313" key="4">
    <source>
        <dbReference type="Proteomes" id="UP000008810"/>
    </source>
</evidence>
<accession>A0A2K2CG96</accession>
<dbReference type="EMBL" id="CM000884">
    <property type="protein sequence ID" value="PNT61053.1"/>
    <property type="molecule type" value="Genomic_DNA"/>
</dbReference>
<dbReference type="InParanoid" id="A0A2K2CG96"/>
<reference evidence="2" key="2">
    <citation type="submission" date="2017-06" db="EMBL/GenBank/DDBJ databases">
        <title>WGS assembly of Brachypodium distachyon.</title>
        <authorList>
            <consortium name="The International Brachypodium Initiative"/>
            <person name="Lucas S."/>
            <person name="Harmon-Smith M."/>
            <person name="Lail K."/>
            <person name="Tice H."/>
            <person name="Grimwood J."/>
            <person name="Bruce D."/>
            <person name="Barry K."/>
            <person name="Shu S."/>
            <person name="Lindquist E."/>
            <person name="Wang M."/>
            <person name="Pitluck S."/>
            <person name="Vogel J.P."/>
            <person name="Garvin D.F."/>
            <person name="Mockler T.C."/>
            <person name="Schmutz J."/>
            <person name="Rokhsar D."/>
            <person name="Bevan M.W."/>
        </authorList>
    </citation>
    <scope>NUCLEOTIDE SEQUENCE</scope>
    <source>
        <strain evidence="2">Bd21</strain>
    </source>
</reference>
<organism evidence="2">
    <name type="scientific">Brachypodium distachyon</name>
    <name type="common">Purple false brome</name>
    <name type="synonym">Trachynia distachya</name>
    <dbReference type="NCBI Taxonomy" id="15368"/>
    <lineage>
        <taxon>Eukaryota</taxon>
        <taxon>Viridiplantae</taxon>
        <taxon>Streptophyta</taxon>
        <taxon>Embryophyta</taxon>
        <taxon>Tracheophyta</taxon>
        <taxon>Spermatophyta</taxon>
        <taxon>Magnoliopsida</taxon>
        <taxon>Liliopsida</taxon>
        <taxon>Poales</taxon>
        <taxon>Poaceae</taxon>
        <taxon>BOP clade</taxon>
        <taxon>Pooideae</taxon>
        <taxon>Stipodae</taxon>
        <taxon>Brachypodieae</taxon>
        <taxon>Brachypodium</taxon>
    </lineage>
</organism>
<dbReference type="Proteomes" id="UP000008810">
    <property type="component" value="Chromosome 5"/>
</dbReference>